<feature type="chain" id="PRO_5039576984" evidence="2">
    <location>
        <begin position="22"/>
        <end position="66"/>
    </location>
</feature>
<feature type="region of interest" description="Disordered" evidence="1">
    <location>
        <begin position="30"/>
        <end position="49"/>
    </location>
</feature>
<feature type="compositionally biased region" description="Basic and acidic residues" evidence="1">
    <location>
        <begin position="36"/>
        <end position="46"/>
    </location>
</feature>
<dbReference type="OrthoDB" id="1684325at2"/>
<keyword evidence="4" id="KW-1185">Reference proteome</keyword>
<name>A0A517DUJ5_9FIRM</name>
<sequence length="66" mass="7333">MKSWLLVAILLSVIVLAGAIAAVPAAAAKGSNQDEDMTREKADEKKGKKLRHGYIKHDGNKVYYYW</sequence>
<proteinExistence type="predicted"/>
<dbReference type="RefSeq" id="WP_144350562.1">
    <property type="nucleotide sequence ID" value="NZ_CP036259.1"/>
</dbReference>
<dbReference type="AlphaFoldDB" id="A0A517DUJ5"/>
<evidence type="ECO:0000256" key="2">
    <source>
        <dbReference type="SAM" id="SignalP"/>
    </source>
</evidence>
<evidence type="ECO:0000313" key="3">
    <source>
        <dbReference type="EMBL" id="QDR81019.1"/>
    </source>
</evidence>
<feature type="signal peptide" evidence="2">
    <location>
        <begin position="1"/>
        <end position="21"/>
    </location>
</feature>
<reference evidence="3 4" key="1">
    <citation type="submission" date="2019-02" db="EMBL/GenBank/DDBJ databases">
        <title>Closed genome of Sporomusa termitida DSM 4440.</title>
        <authorList>
            <person name="Poehlein A."/>
            <person name="Daniel R."/>
        </authorList>
    </citation>
    <scope>NUCLEOTIDE SEQUENCE [LARGE SCALE GENOMIC DNA]</scope>
    <source>
        <strain evidence="3 4">DSM 4440</strain>
    </source>
</reference>
<dbReference type="KEGG" id="sted:SPTER_23740"/>
<evidence type="ECO:0000313" key="4">
    <source>
        <dbReference type="Proteomes" id="UP000320776"/>
    </source>
</evidence>
<protein>
    <submittedName>
        <fullName evidence="3">Uncharacterized protein</fullName>
    </submittedName>
</protein>
<dbReference type="Proteomes" id="UP000320776">
    <property type="component" value="Chromosome"/>
</dbReference>
<keyword evidence="2" id="KW-0732">Signal</keyword>
<organism evidence="3 4">
    <name type="scientific">Sporomusa termitida</name>
    <dbReference type="NCBI Taxonomy" id="2377"/>
    <lineage>
        <taxon>Bacteria</taxon>
        <taxon>Bacillati</taxon>
        <taxon>Bacillota</taxon>
        <taxon>Negativicutes</taxon>
        <taxon>Selenomonadales</taxon>
        <taxon>Sporomusaceae</taxon>
        <taxon>Sporomusa</taxon>
    </lineage>
</organism>
<dbReference type="EMBL" id="CP036259">
    <property type="protein sequence ID" value="QDR81019.1"/>
    <property type="molecule type" value="Genomic_DNA"/>
</dbReference>
<accession>A0A517DUJ5</accession>
<evidence type="ECO:0000256" key="1">
    <source>
        <dbReference type="SAM" id="MobiDB-lite"/>
    </source>
</evidence>
<gene>
    <name evidence="3" type="ORF">SPTER_23740</name>
</gene>